<evidence type="ECO:0000313" key="19">
    <source>
        <dbReference type="Proteomes" id="UP000826195"/>
    </source>
</evidence>
<comment type="catalytic activity">
    <reaction evidence="13">
        <text>L-tyrosyl-[protein] + ATP = O-phospho-L-tyrosyl-[protein] + ADP + H(+)</text>
        <dbReference type="Rhea" id="RHEA:10596"/>
        <dbReference type="Rhea" id="RHEA-COMP:10136"/>
        <dbReference type="Rhea" id="RHEA-COMP:20101"/>
        <dbReference type="ChEBI" id="CHEBI:15378"/>
        <dbReference type="ChEBI" id="CHEBI:30616"/>
        <dbReference type="ChEBI" id="CHEBI:46858"/>
        <dbReference type="ChEBI" id="CHEBI:61978"/>
        <dbReference type="ChEBI" id="CHEBI:456216"/>
        <dbReference type="EC" id="2.7.10.1"/>
    </reaction>
</comment>
<dbReference type="Proteomes" id="UP000826195">
    <property type="component" value="Unassembled WGS sequence"/>
</dbReference>
<evidence type="ECO:0000256" key="3">
    <source>
        <dbReference type="ARBA" id="ARBA00022679"/>
    </source>
</evidence>
<dbReference type="PROSITE" id="PS00109">
    <property type="entry name" value="PROTEIN_KINASE_TYR"/>
    <property type="match status" value="1"/>
</dbReference>
<dbReference type="CDD" id="cd11304">
    <property type="entry name" value="Cadherin_repeat"/>
    <property type="match status" value="1"/>
</dbReference>
<dbReference type="EC" id="2.7.10.1" evidence="2"/>
<keyword evidence="9 16" id="KW-1133">Transmembrane helix</keyword>
<evidence type="ECO:0000256" key="2">
    <source>
        <dbReference type="ARBA" id="ARBA00011902"/>
    </source>
</evidence>
<accession>A0AAV7I7C0</accession>
<dbReference type="InterPro" id="IPR015919">
    <property type="entry name" value="Cadherin-like_sf"/>
</dbReference>
<dbReference type="InterPro" id="IPR011009">
    <property type="entry name" value="Kinase-like_dom_sf"/>
</dbReference>
<evidence type="ECO:0000256" key="1">
    <source>
        <dbReference type="ARBA" id="ARBA00004479"/>
    </source>
</evidence>
<dbReference type="InterPro" id="IPR008266">
    <property type="entry name" value="Tyr_kinase_AS"/>
</dbReference>
<evidence type="ECO:0000256" key="6">
    <source>
        <dbReference type="ARBA" id="ARBA00022741"/>
    </source>
</evidence>
<dbReference type="GO" id="GO:0005509">
    <property type="term" value="F:calcium ion binding"/>
    <property type="evidence" value="ECO:0007669"/>
    <property type="project" value="InterPro"/>
</dbReference>
<keyword evidence="12" id="KW-0325">Glycoprotein</keyword>
<feature type="transmembrane region" description="Helical" evidence="16">
    <location>
        <begin position="237"/>
        <end position="257"/>
    </location>
</feature>
<comment type="subcellular location">
    <subcellularLocation>
        <location evidence="1">Membrane</location>
        <topology evidence="1">Single-pass type I membrane protein</topology>
    </subcellularLocation>
</comment>
<dbReference type="SUPFAM" id="SSF56112">
    <property type="entry name" value="Protein kinase-like (PK-like)"/>
    <property type="match status" value="1"/>
</dbReference>
<dbReference type="PANTHER" id="PTHR24416">
    <property type="entry name" value="TYROSINE-PROTEIN KINASE RECEPTOR"/>
    <property type="match status" value="1"/>
</dbReference>
<keyword evidence="11" id="KW-0829">Tyrosine-protein kinase</keyword>
<keyword evidence="8 14" id="KW-0067">ATP-binding</keyword>
<evidence type="ECO:0000256" key="9">
    <source>
        <dbReference type="ARBA" id="ARBA00022989"/>
    </source>
</evidence>
<protein>
    <recommendedName>
        <fullName evidence="2">receptor protein-tyrosine kinase</fullName>
        <ecNumber evidence="2">2.7.10.1</ecNumber>
    </recommendedName>
</protein>
<dbReference type="GO" id="GO:1902533">
    <property type="term" value="P:positive regulation of intracellular signal transduction"/>
    <property type="evidence" value="ECO:0007669"/>
    <property type="project" value="UniProtKB-ARBA"/>
</dbReference>
<dbReference type="InterPro" id="IPR020635">
    <property type="entry name" value="Tyr_kinase_cat_dom"/>
</dbReference>
<dbReference type="PROSITE" id="PS00107">
    <property type="entry name" value="PROTEIN_KINASE_ATP"/>
    <property type="match status" value="1"/>
</dbReference>
<dbReference type="InterPro" id="IPR000719">
    <property type="entry name" value="Prot_kinase_dom"/>
</dbReference>
<dbReference type="GO" id="GO:0007169">
    <property type="term" value="P:cell surface receptor protein tyrosine kinase signaling pathway"/>
    <property type="evidence" value="ECO:0007669"/>
    <property type="project" value="TreeGrafter"/>
</dbReference>
<dbReference type="Gene3D" id="1.10.510.10">
    <property type="entry name" value="Transferase(Phosphotransferase) domain 1"/>
    <property type="match status" value="1"/>
</dbReference>
<organism evidence="18 19">
    <name type="scientific">Cotesia glomerata</name>
    <name type="common">Lepidopteran parasitic wasp</name>
    <name type="synonym">Apanteles glomeratus</name>
    <dbReference type="NCBI Taxonomy" id="32391"/>
    <lineage>
        <taxon>Eukaryota</taxon>
        <taxon>Metazoa</taxon>
        <taxon>Ecdysozoa</taxon>
        <taxon>Arthropoda</taxon>
        <taxon>Hexapoda</taxon>
        <taxon>Insecta</taxon>
        <taxon>Pterygota</taxon>
        <taxon>Neoptera</taxon>
        <taxon>Endopterygota</taxon>
        <taxon>Hymenoptera</taxon>
        <taxon>Apocrita</taxon>
        <taxon>Ichneumonoidea</taxon>
        <taxon>Braconidae</taxon>
        <taxon>Microgastrinae</taxon>
        <taxon>Cotesia</taxon>
    </lineage>
</organism>
<keyword evidence="4 16" id="KW-0812">Transmembrane</keyword>
<dbReference type="Gene3D" id="3.30.200.20">
    <property type="entry name" value="Phosphorylase Kinase, domain 1"/>
    <property type="match status" value="1"/>
</dbReference>
<dbReference type="GO" id="GO:0004714">
    <property type="term" value="F:transmembrane receptor protein tyrosine kinase activity"/>
    <property type="evidence" value="ECO:0007669"/>
    <property type="project" value="UniProtKB-EC"/>
</dbReference>
<dbReference type="InterPro" id="IPR050122">
    <property type="entry name" value="RTK"/>
</dbReference>
<evidence type="ECO:0000256" key="10">
    <source>
        <dbReference type="ARBA" id="ARBA00023136"/>
    </source>
</evidence>
<dbReference type="PRINTS" id="PR00109">
    <property type="entry name" value="TYRKINASE"/>
</dbReference>
<sequence length="625" mass="70165">MVIILDGQLSDNTPPVMILDRNWILLDSAPKGTFVTRVHAKDNEQDQLNYGLEALDHNFNGDSAGSSSTTLPFFINSLTGEIVTNDTLKGRGGEKLFLYVTASDGKLTAKNEVYVVIKNSSSTSTTNNNSNNNNGPFSQNSQNFNLGLNHQSMRSPFLAHFSNSQLPSFSRPVNSTKTHEKTTVLRPAEINISNYVNQVINGSSMTSGPNVYNTSTLDSLSVQDSTYSYQNITMTTVGTISAILAVILIVGMALWSVRRKICSHKKSKHPKELAVKVSDMSSPNEPSLILKNFQNYKFSSNKYQEWNKSSKESTEKDEWEFPRHRLKVFCILGEGCFGQVWKCEAIDINGSGTGVSVVAVKTLKENATERERIDLAQELTVMKTLEPHPNVVRLLGCCTEREPIFVIMEYISGGKLQSFLRNMREEKNSGRPGLTSRDLTGFVHQIAKGMAYLASKGIIHRDLAARNILIDSNRLCKIADFGFARDIAANKIYERKSDGRLPIRWMAPESLYDNMYSVKSDIWSFGVLTWEIVTLGSTPYPGMGAAEVMRKIKEGYRLERPEHCKRELYNIMYYCWDKDPSCRPSFGELVAMAEGLLLDEIDYIELDRFPDHSYYNVLNLSGEKL</sequence>
<dbReference type="FunFam" id="1.10.510.10:FF:000190">
    <property type="entry name" value="Proto-oncogene tyrosine-protein kinase receptor Ret"/>
    <property type="match status" value="1"/>
</dbReference>
<reference evidence="18 19" key="1">
    <citation type="journal article" date="2021" name="J. Hered.">
        <title>A chromosome-level genome assembly of the parasitoid wasp, Cotesia glomerata (Hymenoptera: Braconidae).</title>
        <authorList>
            <person name="Pinto B.J."/>
            <person name="Weis J.J."/>
            <person name="Gamble T."/>
            <person name="Ode P.J."/>
            <person name="Paul R."/>
            <person name="Zaspel J.M."/>
        </authorList>
    </citation>
    <scope>NUCLEOTIDE SEQUENCE [LARGE SCALE GENOMIC DNA]</scope>
    <source>
        <strain evidence="18">CgM1</strain>
    </source>
</reference>
<feature type="region of interest" description="Disordered" evidence="15">
    <location>
        <begin position="121"/>
        <end position="145"/>
    </location>
</feature>
<dbReference type="PANTHER" id="PTHR24416:SF621">
    <property type="entry name" value="TYROSINE KINASE RECEPTOR CAD96CA"/>
    <property type="match status" value="1"/>
</dbReference>
<keyword evidence="6 14" id="KW-0547">Nucleotide-binding</keyword>
<feature type="domain" description="Protein kinase" evidence="17">
    <location>
        <begin position="326"/>
        <end position="597"/>
    </location>
</feature>
<evidence type="ECO:0000256" key="4">
    <source>
        <dbReference type="ARBA" id="ARBA00022692"/>
    </source>
</evidence>
<dbReference type="PROSITE" id="PS50011">
    <property type="entry name" value="PROTEIN_KINASE_DOM"/>
    <property type="match status" value="1"/>
</dbReference>
<feature type="binding site" evidence="14">
    <location>
        <position position="361"/>
    </location>
    <ligand>
        <name>ATP</name>
        <dbReference type="ChEBI" id="CHEBI:30616"/>
    </ligand>
</feature>
<evidence type="ECO:0000256" key="14">
    <source>
        <dbReference type="PROSITE-ProRule" id="PRU10141"/>
    </source>
</evidence>
<keyword evidence="10 16" id="KW-0472">Membrane</keyword>
<keyword evidence="19" id="KW-1185">Reference proteome</keyword>
<dbReference type="GO" id="GO:0005524">
    <property type="term" value="F:ATP binding"/>
    <property type="evidence" value="ECO:0007669"/>
    <property type="project" value="UniProtKB-UniRule"/>
</dbReference>
<dbReference type="GO" id="GO:0043235">
    <property type="term" value="C:receptor complex"/>
    <property type="evidence" value="ECO:0007669"/>
    <property type="project" value="TreeGrafter"/>
</dbReference>
<evidence type="ECO:0000259" key="17">
    <source>
        <dbReference type="PROSITE" id="PS50011"/>
    </source>
</evidence>
<dbReference type="InterPro" id="IPR017441">
    <property type="entry name" value="Protein_kinase_ATP_BS"/>
</dbReference>
<comment type="caution">
    <text evidence="18">The sequence shown here is derived from an EMBL/GenBank/DDBJ whole genome shotgun (WGS) entry which is preliminary data.</text>
</comment>
<name>A0AAV7I7C0_COTGL</name>
<dbReference type="SMART" id="SM00219">
    <property type="entry name" value="TyrKc"/>
    <property type="match status" value="1"/>
</dbReference>
<dbReference type="GO" id="GO:0005886">
    <property type="term" value="C:plasma membrane"/>
    <property type="evidence" value="ECO:0007669"/>
    <property type="project" value="TreeGrafter"/>
</dbReference>
<evidence type="ECO:0000256" key="11">
    <source>
        <dbReference type="ARBA" id="ARBA00023137"/>
    </source>
</evidence>
<evidence type="ECO:0000256" key="12">
    <source>
        <dbReference type="ARBA" id="ARBA00023180"/>
    </source>
</evidence>
<dbReference type="Pfam" id="PF07714">
    <property type="entry name" value="PK_Tyr_Ser-Thr"/>
    <property type="match status" value="1"/>
</dbReference>
<evidence type="ECO:0000256" key="5">
    <source>
        <dbReference type="ARBA" id="ARBA00022729"/>
    </source>
</evidence>
<dbReference type="InterPro" id="IPR001245">
    <property type="entry name" value="Ser-Thr/Tyr_kinase_cat_dom"/>
</dbReference>
<keyword evidence="3" id="KW-0808">Transferase</keyword>
<dbReference type="FunFam" id="3.30.200.20:FF:000678">
    <property type="entry name" value="Tyrosine kinase receptor"/>
    <property type="match status" value="1"/>
</dbReference>
<dbReference type="SUPFAM" id="SSF49313">
    <property type="entry name" value="Cadherin-like"/>
    <property type="match status" value="1"/>
</dbReference>
<dbReference type="EMBL" id="JAHXZJ010001119">
    <property type="protein sequence ID" value="KAH0554537.1"/>
    <property type="molecule type" value="Genomic_DNA"/>
</dbReference>
<evidence type="ECO:0000256" key="15">
    <source>
        <dbReference type="SAM" id="MobiDB-lite"/>
    </source>
</evidence>
<dbReference type="AlphaFoldDB" id="A0AAV7I7C0"/>
<evidence type="ECO:0000256" key="13">
    <source>
        <dbReference type="ARBA" id="ARBA00051243"/>
    </source>
</evidence>
<proteinExistence type="predicted"/>
<keyword evidence="5" id="KW-0732">Signal</keyword>
<keyword evidence="7" id="KW-0418">Kinase</keyword>
<evidence type="ECO:0000256" key="7">
    <source>
        <dbReference type="ARBA" id="ARBA00022777"/>
    </source>
</evidence>
<evidence type="ECO:0000256" key="16">
    <source>
        <dbReference type="SAM" id="Phobius"/>
    </source>
</evidence>
<evidence type="ECO:0000313" key="18">
    <source>
        <dbReference type="EMBL" id="KAH0554537.1"/>
    </source>
</evidence>
<dbReference type="Gene3D" id="2.60.40.60">
    <property type="entry name" value="Cadherins"/>
    <property type="match status" value="1"/>
</dbReference>
<dbReference type="CDD" id="cd00192">
    <property type="entry name" value="PTKc"/>
    <property type="match status" value="1"/>
</dbReference>
<gene>
    <name evidence="18" type="ORF">KQX54_011203</name>
</gene>
<evidence type="ECO:0000256" key="8">
    <source>
        <dbReference type="ARBA" id="ARBA00022840"/>
    </source>
</evidence>